<dbReference type="Proteomes" id="UP000319852">
    <property type="component" value="Chromosome"/>
</dbReference>
<accession>A0A517N387</accession>
<dbReference type="RefSeq" id="WP_218932203.1">
    <property type="nucleotide sequence ID" value="NZ_CP036263.1"/>
</dbReference>
<evidence type="ECO:0000313" key="2">
    <source>
        <dbReference type="EMBL" id="QDT01607.1"/>
    </source>
</evidence>
<keyword evidence="3" id="KW-1185">Reference proteome</keyword>
<feature type="chain" id="PRO_5021808710" evidence="1">
    <location>
        <begin position="23"/>
        <end position="173"/>
    </location>
</feature>
<evidence type="ECO:0000313" key="3">
    <source>
        <dbReference type="Proteomes" id="UP000319852"/>
    </source>
</evidence>
<dbReference type="EMBL" id="CP036263">
    <property type="protein sequence ID" value="QDT01607.1"/>
    <property type="molecule type" value="Genomic_DNA"/>
</dbReference>
<organism evidence="2 3">
    <name type="scientific">Adhaeretor mobilis</name>
    <dbReference type="NCBI Taxonomy" id="1930276"/>
    <lineage>
        <taxon>Bacteria</taxon>
        <taxon>Pseudomonadati</taxon>
        <taxon>Planctomycetota</taxon>
        <taxon>Planctomycetia</taxon>
        <taxon>Pirellulales</taxon>
        <taxon>Lacipirellulaceae</taxon>
        <taxon>Adhaeretor</taxon>
    </lineage>
</organism>
<keyword evidence="1" id="KW-0732">Signal</keyword>
<proteinExistence type="predicted"/>
<reference evidence="2 3" key="1">
    <citation type="submission" date="2019-02" db="EMBL/GenBank/DDBJ databases">
        <title>Deep-cultivation of Planctomycetes and their phenomic and genomic characterization uncovers novel biology.</title>
        <authorList>
            <person name="Wiegand S."/>
            <person name="Jogler M."/>
            <person name="Boedeker C."/>
            <person name="Pinto D."/>
            <person name="Vollmers J."/>
            <person name="Rivas-Marin E."/>
            <person name="Kohn T."/>
            <person name="Peeters S.H."/>
            <person name="Heuer A."/>
            <person name="Rast P."/>
            <person name="Oberbeckmann S."/>
            <person name="Bunk B."/>
            <person name="Jeske O."/>
            <person name="Meyerdierks A."/>
            <person name="Storesund J.E."/>
            <person name="Kallscheuer N."/>
            <person name="Luecker S."/>
            <person name="Lage O.M."/>
            <person name="Pohl T."/>
            <person name="Merkel B.J."/>
            <person name="Hornburger P."/>
            <person name="Mueller R.-W."/>
            <person name="Bruemmer F."/>
            <person name="Labrenz M."/>
            <person name="Spormann A.M."/>
            <person name="Op den Camp H."/>
            <person name="Overmann J."/>
            <person name="Amann R."/>
            <person name="Jetten M.S.M."/>
            <person name="Mascher T."/>
            <person name="Medema M.H."/>
            <person name="Devos D.P."/>
            <person name="Kaster A.-K."/>
            <person name="Ovreas L."/>
            <person name="Rohde M."/>
            <person name="Galperin M.Y."/>
            <person name="Jogler C."/>
        </authorList>
    </citation>
    <scope>NUCLEOTIDE SEQUENCE [LARGE SCALE GENOMIC DNA]</scope>
    <source>
        <strain evidence="2 3">HG15A2</strain>
    </source>
</reference>
<name>A0A517N387_9BACT</name>
<dbReference type="KEGG" id="amob:HG15A2_49540"/>
<gene>
    <name evidence="2" type="ORF">HG15A2_49540</name>
</gene>
<feature type="signal peptide" evidence="1">
    <location>
        <begin position="1"/>
        <end position="22"/>
    </location>
</feature>
<sequence precursor="true">MNTVKRRLAMLAVLVVVTAVGAAISKAAEEFTIEQYDSINSGKRYRIEPNTNAVNKFSYLVPSDAYRPVAGDTIAMQWQFPQTEKFMKLGCFDPSRLSGWNTAGDKQRFLVEPCFPDSQKVLPECKPAPALRIDSSIPAPAGDSIAMQWQFPETTAFMRDEQVFVFGGLALLR</sequence>
<dbReference type="AlphaFoldDB" id="A0A517N387"/>
<protein>
    <submittedName>
        <fullName evidence="2">Uncharacterized protein</fullName>
    </submittedName>
</protein>
<evidence type="ECO:0000256" key="1">
    <source>
        <dbReference type="SAM" id="SignalP"/>
    </source>
</evidence>